<evidence type="ECO:0000256" key="4">
    <source>
        <dbReference type="PROSITE-ProRule" id="PRU00335"/>
    </source>
</evidence>
<dbReference type="Pfam" id="PF00440">
    <property type="entry name" value="TetR_N"/>
    <property type="match status" value="1"/>
</dbReference>
<name>A0A538SV05_UNCEI</name>
<dbReference type="PANTHER" id="PTHR30055">
    <property type="entry name" value="HTH-TYPE TRANSCRIPTIONAL REGULATOR RUTR"/>
    <property type="match status" value="1"/>
</dbReference>
<organism evidence="6 7">
    <name type="scientific">Eiseniibacteriota bacterium</name>
    <dbReference type="NCBI Taxonomy" id="2212470"/>
    <lineage>
        <taxon>Bacteria</taxon>
        <taxon>Candidatus Eiseniibacteriota</taxon>
    </lineage>
</organism>
<dbReference type="PRINTS" id="PR00455">
    <property type="entry name" value="HTHTETR"/>
</dbReference>
<dbReference type="PROSITE" id="PS50977">
    <property type="entry name" value="HTH_TETR_2"/>
    <property type="match status" value="1"/>
</dbReference>
<gene>
    <name evidence="6" type="ORF">E6K74_03775</name>
</gene>
<dbReference type="SUPFAM" id="SSF48498">
    <property type="entry name" value="Tetracyclin repressor-like, C-terminal domain"/>
    <property type="match status" value="1"/>
</dbReference>
<dbReference type="Proteomes" id="UP000319829">
    <property type="component" value="Unassembled WGS sequence"/>
</dbReference>
<evidence type="ECO:0000313" key="7">
    <source>
        <dbReference type="Proteomes" id="UP000319829"/>
    </source>
</evidence>
<dbReference type="PANTHER" id="PTHR30055:SF212">
    <property type="entry name" value="TETR-FAMILY FAMILY TRANSCRIPTIONAL REGULATOR"/>
    <property type="match status" value="1"/>
</dbReference>
<sequence length="211" mass="24245">MATRSAASLQRRQRERTEMRRTILDAAREMYVKNGYEATTMRAIADRIGYTPTAIYHHFRNKEALLTELTTQDFRALAQAFQKLGEVADPVERLRRIGQAYIAFGLTHPMHYRLMFMTPHPAMKDPKGIKQGDPSQDAYAFLVQSCTEAIAAGRFRPKLKDAQQVAQMLWAGCHGLVSLRIAKEHDDWVEWRDIRETANQMHDVMMKGLAH</sequence>
<keyword evidence="3" id="KW-0804">Transcription</keyword>
<dbReference type="InterPro" id="IPR036271">
    <property type="entry name" value="Tet_transcr_reg_TetR-rel_C_sf"/>
</dbReference>
<dbReference type="InterPro" id="IPR009057">
    <property type="entry name" value="Homeodomain-like_sf"/>
</dbReference>
<comment type="caution">
    <text evidence="6">The sequence shown here is derived from an EMBL/GenBank/DDBJ whole genome shotgun (WGS) entry which is preliminary data.</text>
</comment>
<reference evidence="6 7" key="1">
    <citation type="journal article" date="2019" name="Nat. Microbiol.">
        <title>Mediterranean grassland soil C-N compound turnover is dependent on rainfall and depth, and is mediated by genomically divergent microorganisms.</title>
        <authorList>
            <person name="Diamond S."/>
            <person name="Andeer P.F."/>
            <person name="Li Z."/>
            <person name="Crits-Christoph A."/>
            <person name="Burstein D."/>
            <person name="Anantharaman K."/>
            <person name="Lane K.R."/>
            <person name="Thomas B.C."/>
            <person name="Pan C."/>
            <person name="Northen T.R."/>
            <person name="Banfield J.F."/>
        </authorList>
    </citation>
    <scope>NUCLEOTIDE SEQUENCE [LARGE SCALE GENOMIC DNA]</scope>
    <source>
        <strain evidence="6">WS_4</strain>
    </source>
</reference>
<dbReference type="AlphaFoldDB" id="A0A538SV05"/>
<keyword evidence="2 4" id="KW-0238">DNA-binding</keyword>
<evidence type="ECO:0000256" key="2">
    <source>
        <dbReference type="ARBA" id="ARBA00023125"/>
    </source>
</evidence>
<feature type="domain" description="HTH tetR-type" evidence="5">
    <location>
        <begin position="17"/>
        <end position="77"/>
    </location>
</feature>
<dbReference type="InterPro" id="IPR025996">
    <property type="entry name" value="MT1864/Rv1816-like_C"/>
</dbReference>
<dbReference type="Pfam" id="PF13305">
    <property type="entry name" value="TetR_C_33"/>
    <property type="match status" value="1"/>
</dbReference>
<dbReference type="Gene3D" id="1.10.357.10">
    <property type="entry name" value="Tetracycline Repressor, domain 2"/>
    <property type="match status" value="1"/>
</dbReference>
<dbReference type="EMBL" id="VBOU01000039">
    <property type="protein sequence ID" value="TMQ55223.1"/>
    <property type="molecule type" value="Genomic_DNA"/>
</dbReference>
<evidence type="ECO:0000256" key="3">
    <source>
        <dbReference type="ARBA" id="ARBA00023163"/>
    </source>
</evidence>
<evidence type="ECO:0000256" key="1">
    <source>
        <dbReference type="ARBA" id="ARBA00023015"/>
    </source>
</evidence>
<evidence type="ECO:0000259" key="5">
    <source>
        <dbReference type="PROSITE" id="PS50977"/>
    </source>
</evidence>
<accession>A0A538SV05</accession>
<evidence type="ECO:0000313" key="6">
    <source>
        <dbReference type="EMBL" id="TMQ55223.1"/>
    </source>
</evidence>
<dbReference type="GO" id="GO:0003700">
    <property type="term" value="F:DNA-binding transcription factor activity"/>
    <property type="evidence" value="ECO:0007669"/>
    <property type="project" value="TreeGrafter"/>
</dbReference>
<feature type="DNA-binding region" description="H-T-H motif" evidence="4">
    <location>
        <begin position="40"/>
        <end position="59"/>
    </location>
</feature>
<dbReference type="SUPFAM" id="SSF46689">
    <property type="entry name" value="Homeodomain-like"/>
    <property type="match status" value="1"/>
</dbReference>
<proteinExistence type="predicted"/>
<dbReference type="GO" id="GO:0000976">
    <property type="term" value="F:transcription cis-regulatory region binding"/>
    <property type="evidence" value="ECO:0007669"/>
    <property type="project" value="TreeGrafter"/>
</dbReference>
<dbReference type="InterPro" id="IPR050109">
    <property type="entry name" value="HTH-type_TetR-like_transc_reg"/>
</dbReference>
<keyword evidence="1" id="KW-0805">Transcription regulation</keyword>
<protein>
    <submittedName>
        <fullName evidence="6">TetR/AcrR family transcriptional regulator</fullName>
    </submittedName>
</protein>
<dbReference type="InterPro" id="IPR001647">
    <property type="entry name" value="HTH_TetR"/>
</dbReference>